<dbReference type="Proteomes" id="UP001596472">
    <property type="component" value="Unassembled WGS sequence"/>
</dbReference>
<name>A0ABW2LAG5_9BACT</name>
<proteinExistence type="predicted"/>
<evidence type="ECO:0000313" key="2">
    <source>
        <dbReference type="EMBL" id="MFC7339438.1"/>
    </source>
</evidence>
<dbReference type="RefSeq" id="WP_379716256.1">
    <property type="nucleotide sequence ID" value="NZ_JBHTBS010000017.1"/>
</dbReference>
<keyword evidence="1" id="KW-0732">Signal</keyword>
<evidence type="ECO:0000256" key="1">
    <source>
        <dbReference type="SAM" id="SignalP"/>
    </source>
</evidence>
<feature type="chain" id="PRO_5046243100" evidence="1">
    <location>
        <begin position="18"/>
        <end position="172"/>
    </location>
</feature>
<protein>
    <submittedName>
        <fullName evidence="2">Uncharacterized protein</fullName>
    </submittedName>
</protein>
<evidence type="ECO:0000313" key="3">
    <source>
        <dbReference type="Proteomes" id="UP001596472"/>
    </source>
</evidence>
<keyword evidence="3" id="KW-1185">Reference proteome</keyword>
<organism evidence="2 3">
    <name type="scientific">Haloferula chungangensis</name>
    <dbReference type="NCBI Taxonomy" id="1048331"/>
    <lineage>
        <taxon>Bacteria</taxon>
        <taxon>Pseudomonadati</taxon>
        <taxon>Verrucomicrobiota</taxon>
        <taxon>Verrucomicrobiia</taxon>
        <taxon>Verrucomicrobiales</taxon>
        <taxon>Verrucomicrobiaceae</taxon>
        <taxon>Haloferula</taxon>
    </lineage>
</organism>
<accession>A0ABW2LAG5</accession>
<reference evidence="3" key="1">
    <citation type="journal article" date="2019" name="Int. J. Syst. Evol. Microbiol.">
        <title>The Global Catalogue of Microorganisms (GCM) 10K type strain sequencing project: providing services to taxonomists for standard genome sequencing and annotation.</title>
        <authorList>
            <consortium name="The Broad Institute Genomics Platform"/>
            <consortium name="The Broad Institute Genome Sequencing Center for Infectious Disease"/>
            <person name="Wu L."/>
            <person name="Ma J."/>
        </authorList>
    </citation>
    <scope>NUCLEOTIDE SEQUENCE [LARGE SCALE GENOMIC DNA]</scope>
    <source>
        <strain evidence="3">CGMCC 4.1467</strain>
    </source>
</reference>
<sequence>MLRILSILLLTTLTLFAHPHEDLPVDASEEARLALAKAKKFGLSEGLPHPAKETERFSAEAQRRDTQQITGFFFYKPDQKLDPATTDKLRQIIADSDNLTEWKEHKTCGGFHPDWSLNWRRGWSKDHALICFSCDEIIYISGDFQLRYNLTPAASKQLKTLLNPFQSKRPAQ</sequence>
<comment type="caution">
    <text evidence="2">The sequence shown here is derived from an EMBL/GenBank/DDBJ whole genome shotgun (WGS) entry which is preliminary data.</text>
</comment>
<gene>
    <name evidence="2" type="ORF">ACFQY0_19755</name>
</gene>
<feature type="signal peptide" evidence="1">
    <location>
        <begin position="1"/>
        <end position="17"/>
    </location>
</feature>
<dbReference type="EMBL" id="JBHTBS010000017">
    <property type="protein sequence ID" value="MFC7339438.1"/>
    <property type="molecule type" value="Genomic_DNA"/>
</dbReference>